<dbReference type="InParanoid" id="F6HNT8"/>
<keyword evidence="2" id="KW-1185">Reference proteome</keyword>
<proteinExistence type="predicted"/>
<evidence type="ECO:0000313" key="1">
    <source>
        <dbReference type="EMBL" id="CCB56308.1"/>
    </source>
</evidence>
<name>F6HNT8_VITVI</name>
<dbReference type="Proteomes" id="UP000009183">
    <property type="component" value="Chromosome 13"/>
</dbReference>
<dbReference type="HOGENOM" id="CLU_2890352_0_0_1"/>
<organism evidence="1 2">
    <name type="scientific">Vitis vinifera</name>
    <name type="common">Grape</name>
    <dbReference type="NCBI Taxonomy" id="29760"/>
    <lineage>
        <taxon>Eukaryota</taxon>
        <taxon>Viridiplantae</taxon>
        <taxon>Streptophyta</taxon>
        <taxon>Embryophyta</taxon>
        <taxon>Tracheophyta</taxon>
        <taxon>Spermatophyta</taxon>
        <taxon>Magnoliopsida</taxon>
        <taxon>eudicotyledons</taxon>
        <taxon>Gunneridae</taxon>
        <taxon>Pentapetalae</taxon>
        <taxon>rosids</taxon>
        <taxon>Vitales</taxon>
        <taxon>Vitaceae</taxon>
        <taxon>Viteae</taxon>
        <taxon>Vitis</taxon>
    </lineage>
</organism>
<gene>
    <name evidence="1" type="ordered locus">VIT_13s0019g02320</name>
</gene>
<accession>F6HNT8</accession>
<sequence>MQKPKLPENYLDPLRSEFRAGRVQKRARLTTPASFDGVTRVDSASFEARAFVASESEVEEGRW</sequence>
<dbReference type="AlphaFoldDB" id="F6HNT8"/>
<reference evidence="2" key="1">
    <citation type="journal article" date="2007" name="Nature">
        <title>The grapevine genome sequence suggests ancestral hexaploidization in major angiosperm phyla.</title>
        <authorList>
            <consortium name="The French-Italian Public Consortium for Grapevine Genome Characterization."/>
            <person name="Jaillon O."/>
            <person name="Aury J.-M."/>
            <person name="Noel B."/>
            <person name="Policriti A."/>
            <person name="Clepet C."/>
            <person name="Casagrande A."/>
            <person name="Choisne N."/>
            <person name="Aubourg S."/>
            <person name="Vitulo N."/>
            <person name="Jubin C."/>
            <person name="Vezzi A."/>
            <person name="Legeai F."/>
            <person name="Hugueney P."/>
            <person name="Dasilva C."/>
            <person name="Horner D."/>
            <person name="Mica E."/>
            <person name="Jublot D."/>
            <person name="Poulain J."/>
            <person name="Bruyere C."/>
            <person name="Billault A."/>
            <person name="Segurens B."/>
            <person name="Gouyvenoux M."/>
            <person name="Ugarte E."/>
            <person name="Cattonaro F."/>
            <person name="Anthouard V."/>
            <person name="Vico V."/>
            <person name="Del Fabbro C."/>
            <person name="Alaux M."/>
            <person name="Di Gaspero G."/>
            <person name="Dumas V."/>
            <person name="Felice N."/>
            <person name="Paillard S."/>
            <person name="Juman I."/>
            <person name="Moroldo M."/>
            <person name="Scalabrin S."/>
            <person name="Canaguier A."/>
            <person name="Le Clainche I."/>
            <person name="Malacrida G."/>
            <person name="Durand E."/>
            <person name="Pesole G."/>
            <person name="Laucou V."/>
            <person name="Chatelet P."/>
            <person name="Merdinoglu D."/>
            <person name="Delledonne M."/>
            <person name="Pezzotti M."/>
            <person name="Lecharny A."/>
            <person name="Scarpelli C."/>
            <person name="Artiguenave F."/>
            <person name="Pe M.E."/>
            <person name="Valle G."/>
            <person name="Morgante M."/>
            <person name="Caboche M."/>
            <person name="Adam-Blondon A.-F."/>
            <person name="Weissenbach J."/>
            <person name="Quetier F."/>
            <person name="Wincker P."/>
        </authorList>
    </citation>
    <scope>NUCLEOTIDE SEQUENCE [LARGE SCALE GENOMIC DNA]</scope>
    <source>
        <strain evidence="2">cv. Pinot noir / PN40024</strain>
    </source>
</reference>
<evidence type="ECO:0000313" key="2">
    <source>
        <dbReference type="Proteomes" id="UP000009183"/>
    </source>
</evidence>
<dbReference type="PaxDb" id="29760-VIT_13s0019g02320.t01"/>
<protein>
    <submittedName>
        <fullName evidence="1">Uncharacterized protein</fullName>
    </submittedName>
</protein>
<dbReference type="EMBL" id="FN595998">
    <property type="protein sequence ID" value="CCB56308.1"/>
    <property type="molecule type" value="Genomic_DNA"/>
</dbReference>